<accession>A0A6A6GZZ3</accession>
<gene>
    <name evidence="2" type="ORF">EV356DRAFT_310107</name>
</gene>
<reference evidence="2" key="1">
    <citation type="journal article" date="2020" name="Stud. Mycol.">
        <title>101 Dothideomycetes genomes: a test case for predicting lifestyles and emergence of pathogens.</title>
        <authorList>
            <person name="Haridas S."/>
            <person name="Albert R."/>
            <person name="Binder M."/>
            <person name="Bloem J."/>
            <person name="Labutti K."/>
            <person name="Salamov A."/>
            <person name="Andreopoulos B."/>
            <person name="Baker S."/>
            <person name="Barry K."/>
            <person name="Bills G."/>
            <person name="Bluhm B."/>
            <person name="Cannon C."/>
            <person name="Castanera R."/>
            <person name="Culley D."/>
            <person name="Daum C."/>
            <person name="Ezra D."/>
            <person name="Gonzalez J."/>
            <person name="Henrissat B."/>
            <person name="Kuo A."/>
            <person name="Liang C."/>
            <person name="Lipzen A."/>
            <person name="Lutzoni F."/>
            <person name="Magnuson J."/>
            <person name="Mondo S."/>
            <person name="Nolan M."/>
            <person name="Ohm R."/>
            <person name="Pangilinan J."/>
            <person name="Park H.-J."/>
            <person name="Ramirez L."/>
            <person name="Alfaro M."/>
            <person name="Sun H."/>
            <person name="Tritt A."/>
            <person name="Yoshinaga Y."/>
            <person name="Zwiers L.-H."/>
            <person name="Turgeon B."/>
            <person name="Goodwin S."/>
            <person name="Spatafora J."/>
            <person name="Crous P."/>
            <person name="Grigoriev I."/>
        </authorList>
    </citation>
    <scope>NUCLEOTIDE SEQUENCE</scope>
    <source>
        <strain evidence="2">Tuck. ex Michener</strain>
    </source>
</reference>
<evidence type="ECO:0000313" key="3">
    <source>
        <dbReference type="Proteomes" id="UP000800092"/>
    </source>
</evidence>
<evidence type="ECO:0000256" key="1">
    <source>
        <dbReference type="SAM" id="MobiDB-lite"/>
    </source>
</evidence>
<dbReference type="OrthoDB" id="3547690at2759"/>
<proteinExistence type="predicted"/>
<dbReference type="AlphaFoldDB" id="A0A6A6GZZ3"/>
<dbReference type="Proteomes" id="UP000800092">
    <property type="component" value="Unassembled WGS sequence"/>
</dbReference>
<feature type="region of interest" description="Disordered" evidence="1">
    <location>
        <begin position="155"/>
        <end position="211"/>
    </location>
</feature>
<name>A0A6A6GZZ3_VIRVR</name>
<protein>
    <submittedName>
        <fullName evidence="2">Uncharacterized protein</fullName>
    </submittedName>
</protein>
<organism evidence="2 3">
    <name type="scientific">Viridothelium virens</name>
    <name type="common">Speckled blister lichen</name>
    <name type="synonym">Trypethelium virens</name>
    <dbReference type="NCBI Taxonomy" id="1048519"/>
    <lineage>
        <taxon>Eukaryota</taxon>
        <taxon>Fungi</taxon>
        <taxon>Dikarya</taxon>
        <taxon>Ascomycota</taxon>
        <taxon>Pezizomycotina</taxon>
        <taxon>Dothideomycetes</taxon>
        <taxon>Dothideomycetes incertae sedis</taxon>
        <taxon>Trypetheliales</taxon>
        <taxon>Trypetheliaceae</taxon>
        <taxon>Viridothelium</taxon>
    </lineage>
</organism>
<keyword evidence="3" id="KW-1185">Reference proteome</keyword>
<feature type="compositionally biased region" description="Polar residues" evidence="1">
    <location>
        <begin position="155"/>
        <end position="179"/>
    </location>
</feature>
<sequence>MKYSATPLESYTQSFHAGSDCFSTFASKGNKSRMHNCNALLLHCGTSKAAPAKVLRLGRRPCSKDESPFIALLDNPSGPTCVMKKKSSCLVFAVALQDRGVFKRERPCSSQRHSTKQEPSQHKIVCQSNCTLLLVIRILCLGWSTFPYPGPTMATSSTQTNKAPAESDASSVRVGSSKVTAAEGQASSMSDNRISSSRARASARIGHPTSSTSCPYHGPIVRLEHAYRSSSGQVRPMERFLSEGSHEQSALYIRGDNSKLSTTKDCNCGWEHRDK</sequence>
<dbReference type="EMBL" id="ML991830">
    <property type="protein sequence ID" value="KAF2231148.1"/>
    <property type="molecule type" value="Genomic_DNA"/>
</dbReference>
<evidence type="ECO:0000313" key="2">
    <source>
        <dbReference type="EMBL" id="KAF2231148.1"/>
    </source>
</evidence>
<feature type="compositionally biased region" description="Low complexity" evidence="1">
    <location>
        <begin position="187"/>
        <end position="205"/>
    </location>
</feature>